<dbReference type="AlphaFoldDB" id="A0A066RTP7"/>
<organism evidence="3 4">
    <name type="scientific">Photobacterium galatheae</name>
    <dbReference type="NCBI Taxonomy" id="1654360"/>
    <lineage>
        <taxon>Bacteria</taxon>
        <taxon>Pseudomonadati</taxon>
        <taxon>Pseudomonadota</taxon>
        <taxon>Gammaproteobacteria</taxon>
        <taxon>Vibrionales</taxon>
        <taxon>Vibrionaceae</taxon>
        <taxon>Photobacterium</taxon>
    </lineage>
</organism>
<keyword evidence="4" id="KW-1185">Reference proteome</keyword>
<evidence type="ECO:0000259" key="2">
    <source>
        <dbReference type="Pfam" id="PF06812"/>
    </source>
</evidence>
<protein>
    <recommendedName>
        <fullName evidence="2">ImpA N-terminal domain-containing protein</fullName>
    </recommendedName>
</protein>
<evidence type="ECO:0000256" key="1">
    <source>
        <dbReference type="SAM" id="MobiDB-lite"/>
    </source>
</evidence>
<evidence type="ECO:0000313" key="4">
    <source>
        <dbReference type="Proteomes" id="UP000027192"/>
    </source>
</evidence>
<dbReference type="Pfam" id="PF16989">
    <property type="entry name" value="T6SS_VasJ"/>
    <property type="match status" value="1"/>
</dbReference>
<dbReference type="InterPro" id="IPR017739">
    <property type="entry name" value="T6SS-assoc_VCA0119"/>
</dbReference>
<reference evidence="3 4" key="1">
    <citation type="submission" date="2014-04" db="EMBL/GenBank/DDBJ databases">
        <title>Draft genome sequence of Photobacterium halotolerans S2753: a solonamide, ngercheumicin and holomycin producer.</title>
        <authorList>
            <person name="Machado H.R."/>
            <person name="Gram L."/>
        </authorList>
    </citation>
    <scope>NUCLEOTIDE SEQUENCE [LARGE SCALE GENOMIC DNA]</scope>
    <source>
        <strain evidence="3 4">S2753</strain>
    </source>
</reference>
<dbReference type="STRING" id="1654360.EA58_13015"/>
<dbReference type="EMBL" id="JMIB01000026">
    <property type="protein sequence ID" value="KDM91072.1"/>
    <property type="molecule type" value="Genomic_DNA"/>
</dbReference>
<dbReference type="PANTHER" id="PTHR37024">
    <property type="entry name" value="TYPE VI SECRETION SYSTEM DUF2094 AND IMPA-RELATED DOMAIN PROTEIN"/>
    <property type="match status" value="1"/>
</dbReference>
<dbReference type="InterPro" id="IPR010657">
    <property type="entry name" value="ImpA_N"/>
</dbReference>
<dbReference type="NCBIfam" id="TIGR03362">
    <property type="entry name" value="VI_chp_7"/>
    <property type="match status" value="1"/>
</dbReference>
<feature type="compositionally biased region" description="Pro residues" evidence="1">
    <location>
        <begin position="211"/>
        <end position="226"/>
    </location>
</feature>
<sequence>MSDLNTRLDALLSPISADQPVGEDARYELCYELMEAEVKKFGSLFGETVDWLEVEKQAEIVLLQHSKDLKAMAYIARAWAEHYGSAGLKAGLVLLKSALEQFGSALYPSRARARDGAIEWLDKQIELVAPKLENPVYEDLDASSALCQDIGFAMGEVFEGSDVSLFSARDALAVQSRSLGAPVKPETQPVVQPAVQSAPVAEEKTAEPVKPAAPAPTAVSPPPKPATPLASPSTMPSVSLSGDTDKKSLEQMAEHLLHQDPSMPLGYQIGRFLTWMAVDELPPHDSNGKTPLRLPVNQDTLSDYEAALSNKAVADHYRRLEKSLRNTPFWLTGHRLISDMLKLMGFEQAAEAVREETRRFITRLEGVEGLSFDDLTPFADEATKQWLAAAPAGAGSAVSEGLSELLGDLDGENLEGAVLGQLLVSASSKLDDAQSGRTRFLLHLQLAKLLHNNGLHSLALPHLEVIWPERERVHLSYWEPHLDTELEQLLSSTLTQIYSREEAFPAKYREWLTAVH</sequence>
<gene>
    <name evidence="3" type="ORF">EA58_13015</name>
</gene>
<proteinExistence type="predicted"/>
<accession>A0A066RTP7</accession>
<dbReference type="RefSeq" id="WP_036753218.1">
    <property type="nucleotide sequence ID" value="NZ_JAGSGC010000009.1"/>
</dbReference>
<evidence type="ECO:0000313" key="3">
    <source>
        <dbReference type="EMBL" id="KDM91072.1"/>
    </source>
</evidence>
<name>A0A066RTP7_9GAMM</name>
<dbReference type="OrthoDB" id="1522895at2"/>
<feature type="compositionally biased region" description="Low complexity" evidence="1">
    <location>
        <begin position="188"/>
        <end position="200"/>
    </location>
</feature>
<dbReference type="PANTHER" id="PTHR37024:SF5">
    <property type="entry name" value="IMPA N-TERMINAL DOMAIN-CONTAINING PROTEIN"/>
    <property type="match status" value="1"/>
</dbReference>
<feature type="domain" description="ImpA N-terminal" evidence="2">
    <location>
        <begin position="12"/>
        <end position="122"/>
    </location>
</feature>
<dbReference type="Pfam" id="PF06812">
    <property type="entry name" value="ImpA_N"/>
    <property type="match status" value="1"/>
</dbReference>
<comment type="caution">
    <text evidence="3">The sequence shown here is derived from an EMBL/GenBank/DDBJ whole genome shotgun (WGS) entry which is preliminary data.</text>
</comment>
<feature type="region of interest" description="Disordered" evidence="1">
    <location>
        <begin position="182"/>
        <end position="244"/>
    </location>
</feature>
<dbReference type="Proteomes" id="UP000027192">
    <property type="component" value="Unassembled WGS sequence"/>
</dbReference>